<dbReference type="SUPFAM" id="SSF50891">
    <property type="entry name" value="Cyclophilin-like"/>
    <property type="match status" value="1"/>
</dbReference>
<evidence type="ECO:0000256" key="4">
    <source>
        <dbReference type="RuleBase" id="RU363019"/>
    </source>
</evidence>
<evidence type="ECO:0000259" key="5">
    <source>
        <dbReference type="PROSITE" id="PS50072"/>
    </source>
</evidence>
<dbReference type="PANTHER" id="PTHR11071">
    <property type="entry name" value="PEPTIDYL-PROLYL CIS-TRANS ISOMERASE"/>
    <property type="match status" value="1"/>
</dbReference>
<comment type="caution">
    <text evidence="6">The sequence shown here is derived from an EMBL/GenBank/DDBJ whole genome shotgun (WGS) entry which is preliminary data.</text>
</comment>
<proteinExistence type="inferred from homology"/>
<comment type="function">
    <text evidence="4">PPIases accelerate the folding of proteins. It catalyzes the cis-trans isomerization of proline imidic peptide bonds in oligopeptides.</text>
</comment>
<keyword evidence="3 4" id="KW-0413">Isomerase</keyword>
<evidence type="ECO:0000256" key="3">
    <source>
        <dbReference type="ARBA" id="ARBA00023235"/>
    </source>
</evidence>
<evidence type="ECO:0000313" key="7">
    <source>
        <dbReference type="Proteomes" id="UP000815325"/>
    </source>
</evidence>
<evidence type="ECO:0000256" key="2">
    <source>
        <dbReference type="ARBA" id="ARBA00023110"/>
    </source>
</evidence>
<feature type="chain" id="PRO_5044976592" description="Peptidyl-prolyl cis-trans isomerase" evidence="4">
    <location>
        <begin position="32"/>
        <end position="199"/>
    </location>
</feature>
<feature type="signal peptide" evidence="4">
    <location>
        <begin position="1"/>
        <end position="31"/>
    </location>
</feature>
<dbReference type="InterPro" id="IPR024936">
    <property type="entry name" value="Cyclophilin-type_PPIase"/>
</dbReference>
<gene>
    <name evidence="6" type="ORF">DUNSADRAFT_627</name>
</gene>
<dbReference type="PANTHER" id="PTHR11071:SF420">
    <property type="entry name" value="PEPTIDYL-PROLYL CIS-TRANS ISOMERASE CYP20-3, CHLOROPLASTIC"/>
    <property type="match status" value="1"/>
</dbReference>
<dbReference type="EMBL" id="MU070500">
    <property type="protein sequence ID" value="KAF5827457.1"/>
    <property type="molecule type" value="Genomic_DNA"/>
</dbReference>
<dbReference type="PROSITE" id="PS50072">
    <property type="entry name" value="CSA_PPIASE_2"/>
    <property type="match status" value="1"/>
</dbReference>
<dbReference type="Gene3D" id="2.40.100.10">
    <property type="entry name" value="Cyclophilin-like"/>
    <property type="match status" value="1"/>
</dbReference>
<comment type="similarity">
    <text evidence="1 4">Belongs to the cyclophilin-type PPIase family.</text>
</comment>
<comment type="catalytic activity">
    <reaction evidence="4">
        <text>[protein]-peptidylproline (omega=180) = [protein]-peptidylproline (omega=0)</text>
        <dbReference type="Rhea" id="RHEA:16237"/>
        <dbReference type="Rhea" id="RHEA-COMP:10747"/>
        <dbReference type="Rhea" id="RHEA-COMP:10748"/>
        <dbReference type="ChEBI" id="CHEBI:83833"/>
        <dbReference type="ChEBI" id="CHEBI:83834"/>
        <dbReference type="EC" id="5.2.1.8"/>
    </reaction>
</comment>
<keyword evidence="2 4" id="KW-0697">Rotamase</keyword>
<dbReference type="InterPro" id="IPR029000">
    <property type="entry name" value="Cyclophilin-like_dom_sf"/>
</dbReference>
<dbReference type="InterPro" id="IPR002130">
    <property type="entry name" value="Cyclophilin-type_PPIase_dom"/>
</dbReference>
<accession>A0ABQ7FYL7</accession>
<evidence type="ECO:0000313" key="6">
    <source>
        <dbReference type="EMBL" id="KAF5827457.1"/>
    </source>
</evidence>
<keyword evidence="4" id="KW-0732">Signal</keyword>
<dbReference type="Proteomes" id="UP000815325">
    <property type="component" value="Unassembled WGS sequence"/>
</dbReference>
<sequence length="199" mass="21436">MASELVLQLKLWVKACFSLAFSVCRPEASSAADTTITDKVFFDVTVGGEPAGRIVMGLYGNTVPKTAANFRGLATGEKGFGYKNCTFHRVIKNFVLQGGDYERGNGTGGSSIYGRRFPDENFDIPHSVGALSMANAGPNTNGSQFFITTAETPWLNGRHVVFGHVIDGMDLVLDKLQNVPVDRASRPLQKMVIADCGVL</sequence>
<dbReference type="GO" id="GO:0016853">
    <property type="term" value="F:isomerase activity"/>
    <property type="evidence" value="ECO:0007669"/>
    <property type="project" value="UniProtKB-KW"/>
</dbReference>
<dbReference type="Pfam" id="PF00160">
    <property type="entry name" value="Pro_isomerase"/>
    <property type="match status" value="1"/>
</dbReference>
<name>A0ABQ7FYL7_DUNSA</name>
<reference evidence="6" key="1">
    <citation type="submission" date="2017-08" db="EMBL/GenBank/DDBJ databases">
        <authorList>
            <person name="Polle J.E."/>
            <person name="Barry K."/>
            <person name="Cushman J."/>
            <person name="Schmutz J."/>
            <person name="Tran D."/>
            <person name="Hathwaick L.T."/>
            <person name="Yim W.C."/>
            <person name="Jenkins J."/>
            <person name="Mckie-Krisberg Z.M."/>
            <person name="Prochnik S."/>
            <person name="Lindquist E."/>
            <person name="Dockter R.B."/>
            <person name="Adam C."/>
            <person name="Molina H."/>
            <person name="Bunkerborg J."/>
            <person name="Jin E."/>
            <person name="Buchheim M."/>
            <person name="Magnuson J."/>
        </authorList>
    </citation>
    <scope>NUCLEOTIDE SEQUENCE</scope>
    <source>
        <strain evidence="6">CCAP 19/18</strain>
    </source>
</reference>
<dbReference type="EC" id="5.2.1.8" evidence="4"/>
<dbReference type="PROSITE" id="PS00170">
    <property type="entry name" value="CSA_PPIASE_1"/>
    <property type="match status" value="1"/>
</dbReference>
<organism evidence="6 7">
    <name type="scientific">Dunaliella salina</name>
    <name type="common">Green alga</name>
    <name type="synonym">Protococcus salinus</name>
    <dbReference type="NCBI Taxonomy" id="3046"/>
    <lineage>
        <taxon>Eukaryota</taxon>
        <taxon>Viridiplantae</taxon>
        <taxon>Chlorophyta</taxon>
        <taxon>core chlorophytes</taxon>
        <taxon>Chlorophyceae</taxon>
        <taxon>CS clade</taxon>
        <taxon>Chlamydomonadales</taxon>
        <taxon>Dunaliellaceae</taxon>
        <taxon>Dunaliella</taxon>
    </lineage>
</organism>
<keyword evidence="7" id="KW-1185">Reference proteome</keyword>
<dbReference type="InterPro" id="IPR020892">
    <property type="entry name" value="Cyclophilin-type_PPIase_CS"/>
</dbReference>
<feature type="domain" description="PPIase cyclophilin-type" evidence="5">
    <location>
        <begin position="41"/>
        <end position="198"/>
    </location>
</feature>
<evidence type="ECO:0000256" key="1">
    <source>
        <dbReference type="ARBA" id="ARBA00007365"/>
    </source>
</evidence>
<protein>
    <recommendedName>
        <fullName evidence="4">Peptidyl-prolyl cis-trans isomerase</fullName>
        <shortName evidence="4">PPIase</shortName>
        <ecNumber evidence="4">5.2.1.8</ecNumber>
    </recommendedName>
</protein>
<dbReference type="PRINTS" id="PR00153">
    <property type="entry name" value="CSAPPISMRASE"/>
</dbReference>
<dbReference type="PIRSF" id="PIRSF001467">
    <property type="entry name" value="Peptidylpro_ismrse"/>
    <property type="match status" value="1"/>
</dbReference>